<dbReference type="HOGENOM" id="CLU_155761_5_1_3"/>
<keyword evidence="1" id="KW-1277">Toxin-antitoxin system</keyword>
<evidence type="ECO:0000313" key="2">
    <source>
        <dbReference type="EMBL" id="ACB52508.1"/>
    </source>
</evidence>
<name>B1WXG7_CROS5</name>
<proteinExistence type="predicted"/>
<dbReference type="EMBL" id="CP000806">
    <property type="protein sequence ID" value="ACB52508.1"/>
    <property type="molecule type" value="Genomic_DNA"/>
</dbReference>
<dbReference type="InterPro" id="IPR035093">
    <property type="entry name" value="RelE/ParE_toxin_dom_sf"/>
</dbReference>
<dbReference type="KEGG" id="cyt:cce_3160"/>
<dbReference type="STRING" id="43989.cce_3160"/>
<dbReference type="InterPro" id="IPR007712">
    <property type="entry name" value="RelE/ParE_toxin"/>
</dbReference>
<evidence type="ECO:0000256" key="1">
    <source>
        <dbReference type="ARBA" id="ARBA00022649"/>
    </source>
</evidence>
<dbReference type="eggNOG" id="COG2026">
    <property type="taxonomic scope" value="Bacteria"/>
</dbReference>
<dbReference type="OrthoDB" id="163524at2"/>
<dbReference type="Pfam" id="PF05016">
    <property type="entry name" value="ParE_toxin"/>
    <property type="match status" value="1"/>
</dbReference>
<gene>
    <name evidence="2" type="ordered locus">cce_3160</name>
</gene>
<reference evidence="2 3" key="1">
    <citation type="journal article" date="2008" name="Proc. Natl. Acad. Sci. U.S.A.">
        <title>The genome of Cyanothece 51142, a unicellular diazotrophic cyanobacterium important in the marine nitrogen cycle.</title>
        <authorList>
            <person name="Welsh E.A."/>
            <person name="Liberton M."/>
            <person name="Stoeckel J."/>
            <person name="Loh T."/>
            <person name="Elvitigala T."/>
            <person name="Wang C."/>
            <person name="Wollam A."/>
            <person name="Fulton R.S."/>
            <person name="Clifton S.W."/>
            <person name="Jacobs J.M."/>
            <person name="Aurora R."/>
            <person name="Ghosh B.K."/>
            <person name="Sherman L.A."/>
            <person name="Smith R.D."/>
            <person name="Wilson R.K."/>
            <person name="Pakrasi H.B."/>
        </authorList>
    </citation>
    <scope>NUCLEOTIDE SEQUENCE [LARGE SCALE GENOMIC DNA]</scope>
    <source>
        <strain evidence="3">ATCC 51142 / BH68</strain>
    </source>
</reference>
<accession>B1WXG7</accession>
<dbReference type="Gene3D" id="3.30.2310.20">
    <property type="entry name" value="RelE-like"/>
    <property type="match status" value="1"/>
</dbReference>
<dbReference type="InterPro" id="IPR052747">
    <property type="entry name" value="TA_system_RelE_toxin"/>
</dbReference>
<dbReference type="RefSeq" id="WP_009547481.1">
    <property type="nucleotide sequence ID" value="NC_010546.1"/>
</dbReference>
<dbReference type="Proteomes" id="UP000001203">
    <property type="component" value="Chromosome circular"/>
</dbReference>
<evidence type="ECO:0000313" key="3">
    <source>
        <dbReference type="Proteomes" id="UP000001203"/>
    </source>
</evidence>
<organism evidence="2 3">
    <name type="scientific">Crocosphaera subtropica (strain ATCC 51142 / BH68)</name>
    <name type="common">Cyanothece sp. (strain ATCC 51142)</name>
    <dbReference type="NCBI Taxonomy" id="43989"/>
    <lineage>
        <taxon>Bacteria</taxon>
        <taxon>Bacillati</taxon>
        <taxon>Cyanobacteriota</taxon>
        <taxon>Cyanophyceae</taxon>
        <taxon>Oscillatoriophycideae</taxon>
        <taxon>Chroococcales</taxon>
        <taxon>Aphanothecaceae</taxon>
        <taxon>Crocosphaera</taxon>
        <taxon>Crocosphaera subtropica</taxon>
    </lineage>
</organism>
<sequence length="89" mass="10677">MKTNYLPSFIKDLKALKSSPVYIRIKTLVFETIVNYNSIQEIRNLKKLKAEDNAYRIRVGDYRIGILVEEDCIIFARVAHRREFYRYFP</sequence>
<protein>
    <recommendedName>
        <fullName evidence="4">Plasmid stabilization system protein</fullName>
    </recommendedName>
</protein>
<evidence type="ECO:0008006" key="4">
    <source>
        <dbReference type="Google" id="ProtNLM"/>
    </source>
</evidence>
<keyword evidence="3" id="KW-1185">Reference proteome</keyword>
<dbReference type="AlphaFoldDB" id="B1WXG7"/>
<dbReference type="PANTHER" id="PTHR38813:SF1">
    <property type="entry name" value="TOXIN RELE1-RELATED"/>
    <property type="match status" value="1"/>
</dbReference>
<dbReference type="PANTHER" id="PTHR38813">
    <property type="match status" value="1"/>
</dbReference>
<dbReference type="SUPFAM" id="SSF143011">
    <property type="entry name" value="RelE-like"/>
    <property type="match status" value="1"/>
</dbReference>